<proteinExistence type="inferred from homology"/>
<protein>
    <submittedName>
        <fullName evidence="7">Iron(III) dicitrate ABC transporter permease protein</fullName>
    </submittedName>
</protein>
<gene>
    <name evidence="7" type="ORF">B6N60_04176</name>
</gene>
<evidence type="ECO:0000313" key="8">
    <source>
        <dbReference type="Proteomes" id="UP000683511"/>
    </source>
</evidence>
<evidence type="ECO:0000256" key="1">
    <source>
        <dbReference type="ARBA" id="ARBA00004196"/>
    </source>
</evidence>
<dbReference type="Proteomes" id="UP000683511">
    <property type="component" value="Chromosome"/>
</dbReference>
<dbReference type="GO" id="GO:1901678">
    <property type="term" value="P:iron coordination entity transport"/>
    <property type="evidence" value="ECO:0007669"/>
    <property type="project" value="UniProtKB-ARBA"/>
</dbReference>
<evidence type="ECO:0000256" key="2">
    <source>
        <dbReference type="ARBA" id="ARBA00008814"/>
    </source>
</evidence>
<sequence length="262" mass="29747">MTDQVALENVIALGLKPIGMPDTTYVASKSSFLKNQIADIPYIGKEDQFNLEKILDLKPDLIISLYGMSSTNYQLLSRIAPTVKFRYIHAEWQNSFRQISTVVNKTKQAEKLLDEYKQKLAKLGDLIKNKSNKVKVSVSRFHGGVKLPEFRSQFSFPGSILQEIGLSLPDNQSKLIKNPDDTLVILNLERIDLLDADVLFVAVDPGAKDLFQKYQHTRLWQTLNVVQNQRVYSVDSSYWIFGSILSANAIVDDLFKYLLQTT</sequence>
<dbReference type="Pfam" id="PF01497">
    <property type="entry name" value="Peripla_BP_2"/>
    <property type="match status" value="1"/>
</dbReference>
<keyword evidence="3" id="KW-0813">Transport</keyword>
<dbReference type="AlphaFoldDB" id="A0A975TAY2"/>
<evidence type="ECO:0000259" key="6">
    <source>
        <dbReference type="PROSITE" id="PS50983"/>
    </source>
</evidence>
<accession>A0A975TAY2</accession>
<feature type="domain" description="Fe/B12 periplasmic-binding" evidence="6">
    <location>
        <begin position="1"/>
        <end position="262"/>
    </location>
</feature>
<dbReference type="SUPFAM" id="SSF53807">
    <property type="entry name" value="Helical backbone' metal receptor"/>
    <property type="match status" value="1"/>
</dbReference>
<dbReference type="GO" id="GO:0030288">
    <property type="term" value="C:outer membrane-bounded periplasmic space"/>
    <property type="evidence" value="ECO:0007669"/>
    <property type="project" value="TreeGrafter"/>
</dbReference>
<dbReference type="CDD" id="cd01146">
    <property type="entry name" value="FhuD"/>
    <property type="match status" value="1"/>
</dbReference>
<dbReference type="InterPro" id="IPR002491">
    <property type="entry name" value="ABC_transptr_periplasmic_BD"/>
</dbReference>
<evidence type="ECO:0000313" key="7">
    <source>
        <dbReference type="EMBL" id="QXE25461.1"/>
    </source>
</evidence>
<evidence type="ECO:0000256" key="4">
    <source>
        <dbReference type="ARBA" id="ARBA00022729"/>
    </source>
</evidence>
<comment type="similarity">
    <text evidence="2">Belongs to the bacterial solute-binding protein 8 family.</text>
</comment>
<dbReference type="InterPro" id="IPR051313">
    <property type="entry name" value="Bact_iron-sidero_bind"/>
</dbReference>
<dbReference type="KEGG" id="rsin:B6N60_04176"/>
<comment type="subcellular location">
    <subcellularLocation>
        <location evidence="1">Cell envelope</location>
    </subcellularLocation>
</comment>
<feature type="coiled-coil region" evidence="5">
    <location>
        <begin position="99"/>
        <end position="133"/>
    </location>
</feature>
<name>A0A975TAY2_9NOST</name>
<dbReference type="RefSeq" id="WP_244997450.1">
    <property type="nucleotide sequence ID" value="NZ_CP021056.1"/>
</dbReference>
<keyword evidence="8" id="KW-1185">Reference proteome</keyword>
<evidence type="ECO:0000256" key="5">
    <source>
        <dbReference type="SAM" id="Coils"/>
    </source>
</evidence>
<keyword evidence="4" id="KW-0732">Signal</keyword>
<organism evidence="7 8">
    <name type="scientific">Richelia sinica FACHB-800</name>
    <dbReference type="NCBI Taxonomy" id="1357546"/>
    <lineage>
        <taxon>Bacteria</taxon>
        <taxon>Bacillati</taxon>
        <taxon>Cyanobacteriota</taxon>
        <taxon>Cyanophyceae</taxon>
        <taxon>Nostocales</taxon>
        <taxon>Nostocaceae</taxon>
        <taxon>Richelia</taxon>
    </lineage>
</organism>
<dbReference type="Gene3D" id="3.40.50.1980">
    <property type="entry name" value="Nitrogenase molybdenum iron protein domain"/>
    <property type="match status" value="2"/>
</dbReference>
<dbReference type="PANTHER" id="PTHR30532">
    <property type="entry name" value="IRON III DICITRATE-BINDING PERIPLASMIC PROTEIN"/>
    <property type="match status" value="1"/>
</dbReference>
<dbReference type="PANTHER" id="PTHR30532:SF1">
    <property type="entry name" value="IRON(3+)-HYDROXAMATE-BINDING PROTEIN FHUD"/>
    <property type="match status" value="1"/>
</dbReference>
<dbReference type="PROSITE" id="PS50983">
    <property type="entry name" value="FE_B12_PBP"/>
    <property type="match status" value="1"/>
</dbReference>
<keyword evidence="5" id="KW-0175">Coiled coil</keyword>
<reference evidence="7" key="1">
    <citation type="submission" date="2017-04" db="EMBL/GenBank/DDBJ databases">
        <title>Genome deletions in a multicellular cyanobacterial endosymbiont for morphological adaptation in marine diatoms.</title>
        <authorList>
            <person name="Wang Y."/>
            <person name="Gao H."/>
            <person name="Li R."/>
            <person name="Xu X."/>
        </authorList>
    </citation>
    <scope>NUCLEOTIDE SEQUENCE</scope>
    <source>
        <strain evidence="7">FACHB 800</strain>
    </source>
</reference>
<evidence type="ECO:0000256" key="3">
    <source>
        <dbReference type="ARBA" id="ARBA00022448"/>
    </source>
</evidence>
<dbReference type="EMBL" id="CP021056">
    <property type="protein sequence ID" value="QXE25461.1"/>
    <property type="molecule type" value="Genomic_DNA"/>
</dbReference>